<feature type="compositionally biased region" description="Basic residues" evidence="5">
    <location>
        <begin position="56"/>
        <end position="65"/>
    </location>
</feature>
<evidence type="ECO:0000259" key="6">
    <source>
        <dbReference type="SMART" id="SM01238"/>
    </source>
</evidence>
<comment type="subcellular location">
    <subcellularLocation>
        <location evidence="1">Mitochondrion</location>
    </subcellularLocation>
</comment>
<dbReference type="STRING" id="1447875.A0A2B7YD16"/>
<dbReference type="Pfam" id="PF09597">
    <property type="entry name" value="SAM_Ribosomal_mS41"/>
    <property type="match status" value="1"/>
</dbReference>
<evidence type="ECO:0000313" key="7">
    <source>
        <dbReference type="EMBL" id="PGH18762.1"/>
    </source>
</evidence>
<comment type="similarity">
    <text evidence="2">Belongs to the mitochondrion-specific ribosomal protein mS41 family.</text>
</comment>
<proteinExistence type="inferred from homology"/>
<feature type="region of interest" description="Disordered" evidence="5">
    <location>
        <begin position="35"/>
        <end position="78"/>
    </location>
</feature>
<dbReference type="AlphaFoldDB" id="A0A2B7YD16"/>
<reference evidence="7 8" key="1">
    <citation type="submission" date="2017-10" db="EMBL/GenBank/DDBJ databases">
        <title>Comparative genomics in systemic dimorphic fungi from Ajellomycetaceae.</title>
        <authorList>
            <person name="Munoz J.F."/>
            <person name="Mcewen J.G."/>
            <person name="Clay O.K."/>
            <person name="Cuomo C.A."/>
        </authorList>
    </citation>
    <scope>NUCLEOTIDE SEQUENCE [LARGE SCALE GENOMIC DNA]</scope>
    <source>
        <strain evidence="7 8">UAMH5409</strain>
    </source>
</reference>
<dbReference type="OrthoDB" id="18595at2759"/>
<evidence type="ECO:0000256" key="1">
    <source>
        <dbReference type="ARBA" id="ARBA00004173"/>
    </source>
</evidence>
<dbReference type="PANTHER" id="PTHR28235">
    <property type="entry name" value="PROTEIN FYV4, MITOCHONDRIAL"/>
    <property type="match status" value="1"/>
</dbReference>
<dbReference type="InterPro" id="IPR039603">
    <property type="entry name" value="Ribosomal_mS41"/>
</dbReference>
<name>A0A2B7YD16_9EURO</name>
<keyword evidence="3" id="KW-0496">Mitochondrion</keyword>
<comment type="caution">
    <text evidence="7">The sequence shown here is derived from an EMBL/GenBank/DDBJ whole genome shotgun (WGS) entry which is preliminary data.</text>
</comment>
<evidence type="ECO:0000256" key="2">
    <source>
        <dbReference type="ARBA" id="ARBA00010492"/>
    </source>
</evidence>
<gene>
    <name evidence="7" type="ORF">AJ79_00175</name>
</gene>
<evidence type="ECO:0000256" key="3">
    <source>
        <dbReference type="ARBA" id="ARBA00023128"/>
    </source>
</evidence>
<feature type="region of interest" description="Disordered" evidence="5">
    <location>
        <begin position="278"/>
        <end position="299"/>
    </location>
</feature>
<dbReference type="PANTHER" id="PTHR28235:SF1">
    <property type="entry name" value="SMALL RIBOSOMAL SUBUNIT PROTEIN MS41"/>
    <property type="match status" value="1"/>
</dbReference>
<dbReference type="Proteomes" id="UP000223968">
    <property type="component" value="Unassembled WGS sequence"/>
</dbReference>
<feature type="domain" description="Small ribosomal subunit protein mS41 SAM" evidence="6">
    <location>
        <begin position="83"/>
        <end position="139"/>
    </location>
</feature>
<keyword evidence="8" id="KW-1185">Reference proteome</keyword>
<dbReference type="GO" id="GO:0005739">
    <property type="term" value="C:mitochondrion"/>
    <property type="evidence" value="ECO:0007669"/>
    <property type="project" value="UniProtKB-SubCell"/>
</dbReference>
<evidence type="ECO:0000313" key="8">
    <source>
        <dbReference type="Proteomes" id="UP000223968"/>
    </source>
</evidence>
<dbReference type="InterPro" id="IPR019083">
    <property type="entry name" value="SAM_Ribosomal_mS41"/>
</dbReference>
<dbReference type="EMBL" id="PDNB01000002">
    <property type="protein sequence ID" value="PGH18762.1"/>
    <property type="molecule type" value="Genomic_DNA"/>
</dbReference>
<evidence type="ECO:0000256" key="4">
    <source>
        <dbReference type="ARBA" id="ARBA00035129"/>
    </source>
</evidence>
<evidence type="ECO:0000256" key="5">
    <source>
        <dbReference type="SAM" id="MobiDB-lite"/>
    </source>
</evidence>
<sequence>MAVRTLSFSPFSPLSAFTPLTPRFLSASTTCQSSLRQKLPLRHHEQSQQPQTLHHQQQHRQLHGNRTRDPADIPQPTPFVPDPQTFLSLIGRGMSKHASKFTSWADLFLLDGKQLKELGIEPTRSRRYLLHWRHKFRQGKYGLGGDFDHVVDGVAHLRLVQVPRGQLLKQMRKQGMNKEKFLQQQQAGGVALPDGLKGTATLKPGMKWAVINLPPDAPDPDPWALAKPLKKYKEVVVRSGGRLAAPFLKLVKGTEGRVGTVSVQEGLWEEKLGTKVDGGERRRAEVRAKRRSEERKKAA</sequence>
<organism evidence="7 8">
    <name type="scientific">Helicocarpus griseus UAMH5409</name>
    <dbReference type="NCBI Taxonomy" id="1447875"/>
    <lineage>
        <taxon>Eukaryota</taxon>
        <taxon>Fungi</taxon>
        <taxon>Dikarya</taxon>
        <taxon>Ascomycota</taxon>
        <taxon>Pezizomycotina</taxon>
        <taxon>Eurotiomycetes</taxon>
        <taxon>Eurotiomycetidae</taxon>
        <taxon>Onygenales</taxon>
        <taxon>Ajellomycetaceae</taxon>
        <taxon>Helicocarpus</taxon>
    </lineage>
</organism>
<dbReference type="SMART" id="SM01238">
    <property type="entry name" value="IGR"/>
    <property type="match status" value="1"/>
</dbReference>
<protein>
    <recommendedName>
        <fullName evidence="4">Small ribosomal subunit protein mS41</fullName>
    </recommendedName>
</protein>
<accession>A0A2B7YD16</accession>